<dbReference type="AlphaFoldDB" id="A0AAV3RL68"/>
<keyword evidence="1" id="KW-0808">Transferase</keyword>
<comment type="caution">
    <text evidence="3">The sequence shown here is derived from an EMBL/GenBank/DDBJ whole genome shotgun (WGS) entry which is preliminary data.</text>
</comment>
<keyword evidence="2" id="KW-0012">Acyltransferase</keyword>
<protein>
    <submittedName>
        <fullName evidence="3">Uncharacterized protein</fullName>
    </submittedName>
</protein>
<dbReference type="Gene3D" id="3.30.559.10">
    <property type="entry name" value="Chloramphenicol acetyltransferase-like domain"/>
    <property type="match status" value="2"/>
</dbReference>
<evidence type="ECO:0000313" key="4">
    <source>
        <dbReference type="Proteomes" id="UP001454036"/>
    </source>
</evidence>
<name>A0AAV3RL68_LITER</name>
<dbReference type="InterPro" id="IPR051504">
    <property type="entry name" value="Plant_metabolite_acyltrans"/>
</dbReference>
<dbReference type="InterPro" id="IPR023213">
    <property type="entry name" value="CAT-like_dom_sf"/>
</dbReference>
<accession>A0AAV3RL68</accession>
<dbReference type="Proteomes" id="UP001454036">
    <property type="component" value="Unassembled WGS sequence"/>
</dbReference>
<dbReference type="Pfam" id="PF02458">
    <property type="entry name" value="Transferase"/>
    <property type="match status" value="1"/>
</dbReference>
<evidence type="ECO:0000256" key="2">
    <source>
        <dbReference type="ARBA" id="ARBA00023315"/>
    </source>
</evidence>
<sequence length="338" mass="37588">METRFRYYLLSLLPQSTVAADGSKIVPLLALQVTLFPEKGICIGYAFQHVAGDGSSMHAFINSWASICSLGEDSKVIPPNYDRLLVKNHTKELDDVFWKQLKIIKSNTEHAMAEAKQAQLISPETDEKVRATFVIALEDIQKHLSDAGRSIKHLSTFTVVCDYVWTCLVKRGNAIADKVDEDELEQFICSADCRGRTDPIIPANYFGNCLTHCMTSAKNRQLSGEEGFLNATELIGEAIYERLHYQGGVLRGLETFFADMSEVKNMAKVVSVAGSPRQNYYDMDFGFGKPRKVEVTSIDSTGAISITASRDASRVPEIGLALPKKRMDAFIKLFRKGL</sequence>
<gene>
    <name evidence="3" type="ORF">LIER_28290</name>
</gene>
<dbReference type="EMBL" id="BAABME010009365">
    <property type="protein sequence ID" value="GAA0175032.1"/>
    <property type="molecule type" value="Genomic_DNA"/>
</dbReference>
<evidence type="ECO:0000256" key="1">
    <source>
        <dbReference type="ARBA" id="ARBA00022679"/>
    </source>
</evidence>
<organism evidence="3 4">
    <name type="scientific">Lithospermum erythrorhizon</name>
    <name type="common">Purple gromwell</name>
    <name type="synonym">Lithospermum officinale var. erythrorhizon</name>
    <dbReference type="NCBI Taxonomy" id="34254"/>
    <lineage>
        <taxon>Eukaryota</taxon>
        <taxon>Viridiplantae</taxon>
        <taxon>Streptophyta</taxon>
        <taxon>Embryophyta</taxon>
        <taxon>Tracheophyta</taxon>
        <taxon>Spermatophyta</taxon>
        <taxon>Magnoliopsida</taxon>
        <taxon>eudicotyledons</taxon>
        <taxon>Gunneridae</taxon>
        <taxon>Pentapetalae</taxon>
        <taxon>asterids</taxon>
        <taxon>lamiids</taxon>
        <taxon>Boraginales</taxon>
        <taxon>Boraginaceae</taxon>
        <taxon>Boraginoideae</taxon>
        <taxon>Lithospermeae</taxon>
        <taxon>Lithospermum</taxon>
    </lineage>
</organism>
<dbReference type="PANTHER" id="PTHR31625">
    <property type="match status" value="1"/>
</dbReference>
<evidence type="ECO:0000313" key="3">
    <source>
        <dbReference type="EMBL" id="GAA0175032.1"/>
    </source>
</evidence>
<dbReference type="GO" id="GO:0016747">
    <property type="term" value="F:acyltransferase activity, transferring groups other than amino-acyl groups"/>
    <property type="evidence" value="ECO:0007669"/>
    <property type="project" value="UniProtKB-ARBA"/>
</dbReference>
<proteinExistence type="predicted"/>
<keyword evidence="4" id="KW-1185">Reference proteome</keyword>
<reference evidence="3 4" key="1">
    <citation type="submission" date="2024-01" db="EMBL/GenBank/DDBJ databases">
        <title>The complete chloroplast genome sequence of Lithospermum erythrorhizon: insights into the phylogenetic relationship among Boraginaceae species and the maternal lineages of purple gromwells.</title>
        <authorList>
            <person name="Okada T."/>
            <person name="Watanabe K."/>
        </authorList>
    </citation>
    <scope>NUCLEOTIDE SEQUENCE [LARGE SCALE GENOMIC DNA]</scope>
</reference>